<keyword evidence="1" id="KW-0812">Transmembrane</keyword>
<gene>
    <name evidence="2" type="ORF">RG963_10490</name>
</gene>
<organism evidence="2 3">
    <name type="scientific">Methanosarcina baikalica</name>
    <dbReference type="NCBI Taxonomy" id="3073890"/>
    <lineage>
        <taxon>Archaea</taxon>
        <taxon>Methanobacteriati</taxon>
        <taxon>Methanobacteriota</taxon>
        <taxon>Stenosarchaea group</taxon>
        <taxon>Methanomicrobia</taxon>
        <taxon>Methanosarcinales</taxon>
        <taxon>Methanosarcinaceae</taxon>
        <taxon>Methanosarcina</taxon>
    </lineage>
</organism>
<keyword evidence="1" id="KW-0472">Membrane</keyword>
<reference evidence="3" key="1">
    <citation type="submission" date="2023-07" db="EMBL/GenBank/DDBJ databases">
        <title>Whole-genome sequencing of a new Methanosarcina sp. Z-7115.</title>
        <authorList>
            <person name="Zhilina T.N."/>
            <person name="Merkel A.Y."/>
        </authorList>
    </citation>
    <scope>NUCLEOTIDE SEQUENCE [LARGE SCALE GENOMIC DNA]</scope>
    <source>
        <strain evidence="3">Z-7115</strain>
    </source>
</reference>
<evidence type="ECO:0000256" key="1">
    <source>
        <dbReference type="SAM" id="Phobius"/>
    </source>
</evidence>
<dbReference type="EMBL" id="JAVKPK010000041">
    <property type="protein sequence ID" value="MDR7666194.1"/>
    <property type="molecule type" value="Genomic_DNA"/>
</dbReference>
<dbReference type="Proteomes" id="UP001246244">
    <property type="component" value="Unassembled WGS sequence"/>
</dbReference>
<name>A0ABU2D2I0_9EURY</name>
<comment type="caution">
    <text evidence="2">The sequence shown here is derived from an EMBL/GenBank/DDBJ whole genome shotgun (WGS) entry which is preliminary data.</text>
</comment>
<dbReference type="RefSeq" id="WP_310576222.1">
    <property type="nucleotide sequence ID" value="NZ_JAVKPK010000041.1"/>
</dbReference>
<evidence type="ECO:0000313" key="2">
    <source>
        <dbReference type="EMBL" id="MDR7666194.1"/>
    </source>
</evidence>
<keyword evidence="1" id="KW-1133">Transmembrane helix</keyword>
<feature type="transmembrane region" description="Helical" evidence="1">
    <location>
        <begin position="12"/>
        <end position="30"/>
    </location>
</feature>
<accession>A0ABU2D2I0</accession>
<evidence type="ECO:0008006" key="4">
    <source>
        <dbReference type="Google" id="ProtNLM"/>
    </source>
</evidence>
<sequence length="135" mass="15558">MEEVNKKLRYIGITLLILAGLFITLPYLFIGPPISFIFVENGDETNHTVFIEIVDSDNKPIFKESYKLSPHEKVTDSKSLWLLLKMSFPLNKNNYTVKATLENNTSKEMNMSLNPWTSLFILVIDESIFIDKLQV</sequence>
<evidence type="ECO:0000313" key="3">
    <source>
        <dbReference type="Proteomes" id="UP001246244"/>
    </source>
</evidence>
<keyword evidence="3" id="KW-1185">Reference proteome</keyword>
<proteinExistence type="predicted"/>
<protein>
    <recommendedName>
        <fullName evidence="4">DUF1616 domain-containing protein</fullName>
    </recommendedName>
</protein>